<dbReference type="GO" id="GO:0004930">
    <property type="term" value="F:G protein-coupled receptor activity"/>
    <property type="evidence" value="ECO:0007669"/>
    <property type="project" value="InterPro"/>
</dbReference>
<keyword evidence="3" id="KW-1133">Transmembrane helix</keyword>
<reference evidence="6" key="3">
    <citation type="submission" date="2015-06" db="UniProtKB">
        <authorList>
            <consortium name="EnsemblMetazoa"/>
        </authorList>
    </citation>
    <scope>IDENTIFICATION</scope>
</reference>
<dbReference type="GeneID" id="20217136"/>
<keyword evidence="7" id="KW-1185">Reference proteome</keyword>
<protein>
    <recommendedName>
        <fullName evidence="8">G-protein coupled receptors family 2 profile 2 domain-containing protein</fullName>
    </recommendedName>
</protein>
<accession>T1G7T9</accession>
<evidence type="ECO:0000256" key="4">
    <source>
        <dbReference type="ARBA" id="ARBA00023136"/>
    </source>
</evidence>
<comment type="subcellular location">
    <subcellularLocation>
        <location evidence="1">Membrane</location>
        <topology evidence="1">Multi-pass membrane protein</topology>
    </subcellularLocation>
</comment>
<proteinExistence type="predicted"/>
<reference evidence="5 7" key="2">
    <citation type="journal article" date="2013" name="Nature">
        <title>Insights into bilaterian evolution from three spiralian genomes.</title>
        <authorList>
            <person name="Simakov O."/>
            <person name="Marletaz F."/>
            <person name="Cho S.J."/>
            <person name="Edsinger-Gonzales E."/>
            <person name="Havlak P."/>
            <person name="Hellsten U."/>
            <person name="Kuo D.H."/>
            <person name="Larsson T."/>
            <person name="Lv J."/>
            <person name="Arendt D."/>
            <person name="Savage R."/>
            <person name="Osoegawa K."/>
            <person name="de Jong P."/>
            <person name="Grimwood J."/>
            <person name="Chapman J.A."/>
            <person name="Shapiro H."/>
            <person name="Aerts A."/>
            <person name="Otillar R.P."/>
            <person name="Terry A.Y."/>
            <person name="Boore J.L."/>
            <person name="Grigoriev I.V."/>
            <person name="Lindberg D.R."/>
            <person name="Seaver E.C."/>
            <person name="Weisblat D.A."/>
            <person name="Putnam N.H."/>
            <person name="Rokhsar D.S."/>
        </authorList>
    </citation>
    <scope>NUCLEOTIDE SEQUENCE</scope>
</reference>
<dbReference type="PANTHER" id="PTHR47767">
    <property type="entry name" value="ADHESION G PROTEIN-COUPLED RECEPTOR G7"/>
    <property type="match status" value="1"/>
</dbReference>
<dbReference type="CTD" id="20217136"/>
<dbReference type="Pfam" id="PF00002">
    <property type="entry name" value="7tm_2"/>
    <property type="match status" value="1"/>
</dbReference>
<dbReference type="InterPro" id="IPR000832">
    <property type="entry name" value="GPCR_2_secretin-like"/>
</dbReference>
<keyword evidence="2" id="KW-0812">Transmembrane</keyword>
<dbReference type="EnsemblMetazoa" id="HelroT90652">
    <property type="protein sequence ID" value="HelroP90652"/>
    <property type="gene ID" value="HelroG90652"/>
</dbReference>
<dbReference type="AlphaFoldDB" id="T1G7T9"/>
<evidence type="ECO:0008006" key="8">
    <source>
        <dbReference type="Google" id="ProtNLM"/>
    </source>
</evidence>
<dbReference type="HOGENOM" id="CLU_2596885_0_0_1"/>
<evidence type="ECO:0000313" key="6">
    <source>
        <dbReference type="EnsemblMetazoa" id="HelroP90652"/>
    </source>
</evidence>
<dbReference type="RefSeq" id="XP_009030916.1">
    <property type="nucleotide sequence ID" value="XM_009032668.1"/>
</dbReference>
<evidence type="ECO:0000256" key="1">
    <source>
        <dbReference type="ARBA" id="ARBA00004141"/>
    </source>
</evidence>
<sequence length="72" mass="8293">RYYMAFVTLLWNGVEAHHMFSTIVKVFNSHVRHFARKAAVVTWGFPFALIAATLTVDAKAFDGYYESCTFRL</sequence>
<dbReference type="OrthoDB" id="10037534at2759"/>
<name>T1G7T9_HELRO</name>
<dbReference type="KEGG" id="hro:HELRODRAFT_90652"/>
<evidence type="ECO:0000313" key="5">
    <source>
        <dbReference type="EMBL" id="ESN90939.1"/>
    </source>
</evidence>
<dbReference type="OMA" id="YESCTFR"/>
<reference evidence="7" key="1">
    <citation type="submission" date="2012-12" db="EMBL/GenBank/DDBJ databases">
        <authorList>
            <person name="Hellsten U."/>
            <person name="Grimwood J."/>
            <person name="Chapman J.A."/>
            <person name="Shapiro H."/>
            <person name="Aerts A."/>
            <person name="Otillar R.P."/>
            <person name="Terry A.Y."/>
            <person name="Boore J.L."/>
            <person name="Simakov O."/>
            <person name="Marletaz F."/>
            <person name="Cho S.-J."/>
            <person name="Edsinger-Gonzales E."/>
            <person name="Havlak P."/>
            <person name="Kuo D.-H."/>
            <person name="Larsson T."/>
            <person name="Lv J."/>
            <person name="Arendt D."/>
            <person name="Savage R."/>
            <person name="Osoegawa K."/>
            <person name="de Jong P."/>
            <person name="Lindberg D.R."/>
            <person name="Seaver E.C."/>
            <person name="Weisblat D.A."/>
            <person name="Putnam N.H."/>
            <person name="Grigoriev I.V."/>
            <person name="Rokhsar D.S."/>
        </authorList>
    </citation>
    <scope>NUCLEOTIDE SEQUENCE</scope>
</reference>
<dbReference type="InterPro" id="IPR053066">
    <property type="entry name" value="ADGR_G7"/>
</dbReference>
<evidence type="ECO:0000313" key="7">
    <source>
        <dbReference type="Proteomes" id="UP000015101"/>
    </source>
</evidence>
<keyword evidence="4" id="KW-0472">Membrane</keyword>
<organism evidence="6 7">
    <name type="scientific">Helobdella robusta</name>
    <name type="common">Californian leech</name>
    <dbReference type="NCBI Taxonomy" id="6412"/>
    <lineage>
        <taxon>Eukaryota</taxon>
        <taxon>Metazoa</taxon>
        <taxon>Spiralia</taxon>
        <taxon>Lophotrochozoa</taxon>
        <taxon>Annelida</taxon>
        <taxon>Clitellata</taxon>
        <taxon>Hirudinea</taxon>
        <taxon>Rhynchobdellida</taxon>
        <taxon>Glossiphoniidae</taxon>
        <taxon>Helobdella</taxon>
    </lineage>
</organism>
<dbReference type="GO" id="GO:0016020">
    <property type="term" value="C:membrane"/>
    <property type="evidence" value="ECO:0007669"/>
    <property type="project" value="UniProtKB-SubCell"/>
</dbReference>
<evidence type="ECO:0000256" key="2">
    <source>
        <dbReference type="ARBA" id="ARBA00022692"/>
    </source>
</evidence>
<dbReference type="InParanoid" id="T1G7T9"/>
<gene>
    <name evidence="6" type="primary">20217136</name>
    <name evidence="5" type="ORF">HELRODRAFT_90652</name>
</gene>
<dbReference type="Gene3D" id="1.20.1070.10">
    <property type="entry name" value="Rhodopsin 7-helix transmembrane proteins"/>
    <property type="match status" value="1"/>
</dbReference>
<dbReference type="EMBL" id="AMQM01008184">
    <property type="status" value="NOT_ANNOTATED_CDS"/>
    <property type="molecule type" value="Genomic_DNA"/>
</dbReference>
<dbReference type="Proteomes" id="UP000015101">
    <property type="component" value="Unassembled WGS sequence"/>
</dbReference>
<dbReference type="EMBL" id="KB097736">
    <property type="protein sequence ID" value="ESN90939.1"/>
    <property type="molecule type" value="Genomic_DNA"/>
</dbReference>
<evidence type="ECO:0000256" key="3">
    <source>
        <dbReference type="ARBA" id="ARBA00022989"/>
    </source>
</evidence>